<evidence type="ECO:0000313" key="1">
    <source>
        <dbReference type="EMBL" id="BBD07367.1"/>
    </source>
</evidence>
<name>A0A2Z6AVV1_9BACT</name>
<dbReference type="Proteomes" id="UP000269883">
    <property type="component" value="Chromosome"/>
</dbReference>
<evidence type="ECO:0000313" key="2">
    <source>
        <dbReference type="Proteomes" id="UP000269883"/>
    </source>
</evidence>
<gene>
    <name evidence="1" type="ORF">DFE_0641</name>
</gene>
<keyword evidence="2" id="KW-1185">Reference proteome</keyword>
<proteinExistence type="predicted"/>
<protein>
    <submittedName>
        <fullName evidence="1">YD repeat protein</fullName>
    </submittedName>
</protein>
<dbReference type="KEGG" id="dfl:DFE_0641"/>
<accession>A0A2Z6AVV1</accession>
<dbReference type="AlphaFoldDB" id="A0A2Z6AVV1"/>
<reference evidence="1 2" key="1">
    <citation type="journal article" date="2018" name="Sci. Adv.">
        <title>Multi-heme cytochromes provide a pathway for survival in energy-limited environments.</title>
        <authorList>
            <person name="Deng X."/>
            <person name="Dohmae N."/>
            <person name="Nealson K.H."/>
            <person name="Hashimoto K."/>
            <person name="Okamoto A."/>
        </authorList>
    </citation>
    <scope>NUCLEOTIDE SEQUENCE [LARGE SCALE GENOMIC DNA]</scope>
    <source>
        <strain evidence="1 2">IS5</strain>
    </source>
</reference>
<organism evidence="1 2">
    <name type="scientific">Desulfovibrio ferrophilus</name>
    <dbReference type="NCBI Taxonomy" id="241368"/>
    <lineage>
        <taxon>Bacteria</taxon>
        <taxon>Pseudomonadati</taxon>
        <taxon>Thermodesulfobacteriota</taxon>
        <taxon>Desulfovibrionia</taxon>
        <taxon>Desulfovibrionales</taxon>
        <taxon>Desulfovibrionaceae</taxon>
        <taxon>Desulfovibrio</taxon>
    </lineage>
</organism>
<dbReference type="EMBL" id="AP017378">
    <property type="protein sequence ID" value="BBD07367.1"/>
    <property type="molecule type" value="Genomic_DNA"/>
</dbReference>
<sequence>MFERNIYNTQDWIVDSQQCATGIKHYIITFLRKRSDQASQTMNDSNQRKELKNTEFNYSYPLLAPPLWGHMSSFNFRPATDY</sequence>